<dbReference type="Pfam" id="PF13350">
    <property type="entry name" value="Y_phosphatase3"/>
    <property type="match status" value="1"/>
</dbReference>
<dbReference type="AlphaFoldDB" id="A0A6J6C8X1"/>
<dbReference type="EMBL" id="CAEZSR010000018">
    <property type="protein sequence ID" value="CAB4547594.1"/>
    <property type="molecule type" value="Genomic_DNA"/>
</dbReference>
<dbReference type="InterPro" id="IPR029021">
    <property type="entry name" value="Prot-tyrosine_phosphatase-like"/>
</dbReference>
<dbReference type="InterPro" id="IPR016130">
    <property type="entry name" value="Tyr_Pase_AS"/>
</dbReference>
<gene>
    <name evidence="1" type="ORF">UFOPK1493_00800</name>
</gene>
<dbReference type="PROSITE" id="PS00383">
    <property type="entry name" value="TYR_PHOSPHATASE_1"/>
    <property type="match status" value="1"/>
</dbReference>
<dbReference type="GO" id="GO:0004721">
    <property type="term" value="F:phosphoprotein phosphatase activity"/>
    <property type="evidence" value="ECO:0007669"/>
    <property type="project" value="InterPro"/>
</dbReference>
<dbReference type="Gene3D" id="3.90.190.10">
    <property type="entry name" value="Protein tyrosine phosphatase superfamily"/>
    <property type="match status" value="1"/>
</dbReference>
<organism evidence="1">
    <name type="scientific">freshwater metagenome</name>
    <dbReference type="NCBI Taxonomy" id="449393"/>
    <lineage>
        <taxon>unclassified sequences</taxon>
        <taxon>metagenomes</taxon>
        <taxon>ecological metagenomes</taxon>
    </lineage>
</organism>
<evidence type="ECO:0000313" key="1">
    <source>
        <dbReference type="EMBL" id="CAB4547594.1"/>
    </source>
</evidence>
<accession>A0A6J6C8X1</accession>
<dbReference type="PANTHER" id="PTHR31126:SF1">
    <property type="entry name" value="TYROSINE SPECIFIC PROTEIN PHOSPHATASES DOMAIN-CONTAINING PROTEIN"/>
    <property type="match status" value="1"/>
</dbReference>
<protein>
    <submittedName>
        <fullName evidence="1">Unannotated protein</fullName>
    </submittedName>
</protein>
<sequence>METGLVDPLVDPRRVIALDAVHNFRDLGGYPARDGTLTRWRRLFRADGLYRLTERDLDRVRELGLRTVIDLRTPDELATRGTFPHESFDVTFTHRPVIDTTWELDDHVDKTAHEFLTWAYRDMLRQGAGTLARAMTDLARPGALPAVFHCAAGKDRTGVLAALLLGTLGVPRSVILADYALTADAMERMREWALREYPEMAEQMADTPSAFMAALPESMGEILDDIETGHGTIGAYVRSIGVTADTVDTLAAELLVTP</sequence>
<dbReference type="InterPro" id="IPR026893">
    <property type="entry name" value="Tyr/Ser_Pase_IphP-type"/>
</dbReference>
<name>A0A6J6C8X1_9ZZZZ</name>
<dbReference type="SUPFAM" id="SSF52799">
    <property type="entry name" value="(Phosphotyrosine protein) phosphatases II"/>
    <property type="match status" value="1"/>
</dbReference>
<reference evidence="1" key="1">
    <citation type="submission" date="2020-05" db="EMBL/GenBank/DDBJ databases">
        <authorList>
            <person name="Chiriac C."/>
            <person name="Salcher M."/>
            <person name="Ghai R."/>
            <person name="Kavagutti S V."/>
        </authorList>
    </citation>
    <scope>NUCLEOTIDE SEQUENCE</scope>
</reference>
<proteinExistence type="predicted"/>
<dbReference type="PANTHER" id="PTHR31126">
    <property type="entry name" value="TYROSINE-PROTEIN PHOSPHATASE"/>
    <property type="match status" value="1"/>
</dbReference>